<dbReference type="EMBL" id="VXRG01000161">
    <property type="protein sequence ID" value="MXY95573.1"/>
    <property type="molecule type" value="Genomic_DNA"/>
</dbReference>
<evidence type="ECO:0000256" key="7">
    <source>
        <dbReference type="ARBA" id="ARBA00023136"/>
    </source>
</evidence>
<comment type="similarity">
    <text evidence="2">Belongs to the major facilitator superfamily. EmrB family.</text>
</comment>
<feature type="transmembrane region" description="Helical" evidence="8">
    <location>
        <begin position="446"/>
        <end position="466"/>
    </location>
</feature>
<keyword evidence="7 8" id="KW-0472">Membrane</keyword>
<feature type="transmembrane region" description="Helical" evidence="8">
    <location>
        <begin position="224"/>
        <end position="244"/>
    </location>
</feature>
<organism evidence="10">
    <name type="scientific">Caldilineaceae bacterium SB0664_bin_27</name>
    <dbReference type="NCBI Taxonomy" id="2605260"/>
    <lineage>
        <taxon>Bacteria</taxon>
        <taxon>Bacillati</taxon>
        <taxon>Chloroflexota</taxon>
        <taxon>Caldilineae</taxon>
        <taxon>Caldilineales</taxon>
        <taxon>Caldilineaceae</taxon>
    </lineage>
</organism>
<reference evidence="10" key="1">
    <citation type="submission" date="2019-09" db="EMBL/GenBank/DDBJ databases">
        <title>Characterisation of the sponge microbiome using genome-centric metagenomics.</title>
        <authorList>
            <person name="Engelberts J.P."/>
            <person name="Robbins S.J."/>
            <person name="De Goeij J.M."/>
            <person name="Aranda M."/>
            <person name="Bell S.C."/>
            <person name="Webster N.S."/>
        </authorList>
    </citation>
    <scope>NUCLEOTIDE SEQUENCE</scope>
    <source>
        <strain evidence="10">SB0664_bin_27</strain>
    </source>
</reference>
<evidence type="ECO:0000256" key="4">
    <source>
        <dbReference type="ARBA" id="ARBA00022475"/>
    </source>
</evidence>
<feature type="transmembrane region" description="Helical" evidence="8">
    <location>
        <begin position="102"/>
        <end position="124"/>
    </location>
</feature>
<dbReference type="PANTHER" id="PTHR42718">
    <property type="entry name" value="MAJOR FACILITATOR SUPERFAMILY MULTIDRUG TRANSPORTER MFSC"/>
    <property type="match status" value="1"/>
</dbReference>
<evidence type="ECO:0000256" key="1">
    <source>
        <dbReference type="ARBA" id="ARBA00004651"/>
    </source>
</evidence>
<feature type="transmembrane region" description="Helical" evidence="8">
    <location>
        <begin position="136"/>
        <end position="160"/>
    </location>
</feature>
<evidence type="ECO:0000256" key="2">
    <source>
        <dbReference type="ARBA" id="ARBA00008537"/>
    </source>
</evidence>
<dbReference type="PROSITE" id="PS50850">
    <property type="entry name" value="MFS"/>
    <property type="match status" value="1"/>
</dbReference>
<feature type="transmembrane region" description="Helical" evidence="8">
    <location>
        <begin position="198"/>
        <end position="218"/>
    </location>
</feature>
<keyword evidence="3" id="KW-0813">Transport</keyword>
<keyword evidence="4" id="KW-1003">Cell membrane</keyword>
<protein>
    <submittedName>
        <fullName evidence="10">DHA2 family efflux MFS transporter permease subunit</fullName>
    </submittedName>
</protein>
<dbReference type="Gene3D" id="1.20.1250.20">
    <property type="entry name" value="MFS general substrate transporter like domains"/>
    <property type="match status" value="1"/>
</dbReference>
<dbReference type="PRINTS" id="PR01036">
    <property type="entry name" value="TCRTETB"/>
</dbReference>
<dbReference type="InterPro" id="IPR020846">
    <property type="entry name" value="MFS_dom"/>
</dbReference>
<dbReference type="Gene3D" id="1.20.1720.10">
    <property type="entry name" value="Multidrug resistance protein D"/>
    <property type="match status" value="1"/>
</dbReference>
<dbReference type="GO" id="GO:0022857">
    <property type="term" value="F:transmembrane transporter activity"/>
    <property type="evidence" value="ECO:0007669"/>
    <property type="project" value="InterPro"/>
</dbReference>
<evidence type="ECO:0000256" key="3">
    <source>
        <dbReference type="ARBA" id="ARBA00022448"/>
    </source>
</evidence>
<dbReference type="InterPro" id="IPR011701">
    <property type="entry name" value="MFS"/>
</dbReference>
<comment type="caution">
    <text evidence="10">The sequence shown here is derived from an EMBL/GenBank/DDBJ whole genome shotgun (WGS) entry which is preliminary data.</text>
</comment>
<dbReference type="PANTHER" id="PTHR42718:SF9">
    <property type="entry name" value="MAJOR FACILITATOR SUPERFAMILY MULTIDRUG TRANSPORTER MFSC"/>
    <property type="match status" value="1"/>
</dbReference>
<dbReference type="Pfam" id="PF07690">
    <property type="entry name" value="MFS_1"/>
    <property type="match status" value="1"/>
</dbReference>
<sequence length="479" mass="51388">MDTTSNEHKWRILAALAGVIFMASLIFNSAAVVLPGIVSEFRINFATGQWVLLSYTLVQVSVMPIVGRLGDMLGKRPVFIGGTIAFMVTSILPGLAPTIELLIFFRVLQAVGAAFAIALNYGIVIETFPPAERGKALGVFGAIFAAGSILGPMMGGFIFGALSWRWIFFAAQPFSLISLILAWRYLPASRPTGRQRFDWEGSFLLFIGLLTLMLYLTFGNSLGFRSPTMLALFAVSIYSFWQFVRNEARVKEPLLDLSLFRSPQFNVNLSIRILTNITIGGLWFLFPFYLVNILQIEPLQAGLLLTAFWVCFGVAVLVSGTLSDRFGFRPVAGVGLFVLALGCYTVGTLTAASSALDFILRVAPVALGFGISHSPTNSGVMGSVPLERLGIASGTNTIGRFLGRAAGVAVLGTLWAHRVQVKAGPESSGVVTEAAPAAQIAALQSVSYAALALVGVTLALIAWETLHSRTSSRPVRALP</sequence>
<evidence type="ECO:0000256" key="5">
    <source>
        <dbReference type="ARBA" id="ARBA00022692"/>
    </source>
</evidence>
<keyword evidence="6 8" id="KW-1133">Transmembrane helix</keyword>
<keyword evidence="5 8" id="KW-0812">Transmembrane</keyword>
<comment type="subcellular location">
    <subcellularLocation>
        <location evidence="1">Cell membrane</location>
        <topology evidence="1">Multi-pass membrane protein</topology>
    </subcellularLocation>
</comment>
<dbReference type="InterPro" id="IPR036259">
    <property type="entry name" value="MFS_trans_sf"/>
</dbReference>
<feature type="transmembrane region" description="Helical" evidence="8">
    <location>
        <begin position="12"/>
        <end position="38"/>
    </location>
</feature>
<evidence type="ECO:0000259" key="9">
    <source>
        <dbReference type="PROSITE" id="PS50850"/>
    </source>
</evidence>
<dbReference type="NCBIfam" id="TIGR00711">
    <property type="entry name" value="efflux_EmrB"/>
    <property type="match status" value="1"/>
</dbReference>
<feature type="transmembrane region" description="Helical" evidence="8">
    <location>
        <begin position="78"/>
        <end position="96"/>
    </location>
</feature>
<evidence type="ECO:0000313" key="10">
    <source>
        <dbReference type="EMBL" id="MXY95573.1"/>
    </source>
</evidence>
<dbReference type="GO" id="GO:0005886">
    <property type="term" value="C:plasma membrane"/>
    <property type="evidence" value="ECO:0007669"/>
    <property type="project" value="UniProtKB-SubCell"/>
</dbReference>
<evidence type="ECO:0000256" key="6">
    <source>
        <dbReference type="ARBA" id="ARBA00022989"/>
    </source>
</evidence>
<name>A0A6B0YY48_9CHLR</name>
<accession>A0A6B0YY48</accession>
<dbReference type="InterPro" id="IPR004638">
    <property type="entry name" value="EmrB-like"/>
</dbReference>
<dbReference type="SUPFAM" id="SSF103473">
    <property type="entry name" value="MFS general substrate transporter"/>
    <property type="match status" value="1"/>
</dbReference>
<proteinExistence type="inferred from homology"/>
<feature type="transmembrane region" description="Helical" evidence="8">
    <location>
        <begin position="50"/>
        <end position="66"/>
    </location>
</feature>
<feature type="transmembrane region" description="Helical" evidence="8">
    <location>
        <begin position="298"/>
        <end position="319"/>
    </location>
</feature>
<feature type="transmembrane region" description="Helical" evidence="8">
    <location>
        <begin position="331"/>
        <end position="352"/>
    </location>
</feature>
<dbReference type="AlphaFoldDB" id="A0A6B0YY48"/>
<feature type="transmembrane region" description="Helical" evidence="8">
    <location>
        <begin position="166"/>
        <end position="186"/>
    </location>
</feature>
<feature type="domain" description="Major facilitator superfamily (MFS) profile" evidence="9">
    <location>
        <begin position="12"/>
        <end position="467"/>
    </location>
</feature>
<gene>
    <name evidence="10" type="ORF">F4Y42_19220</name>
</gene>
<dbReference type="CDD" id="cd17321">
    <property type="entry name" value="MFS_MMR_MDR_like"/>
    <property type="match status" value="1"/>
</dbReference>
<evidence type="ECO:0000256" key="8">
    <source>
        <dbReference type="SAM" id="Phobius"/>
    </source>
</evidence>
<feature type="transmembrane region" description="Helical" evidence="8">
    <location>
        <begin position="265"/>
        <end position="286"/>
    </location>
</feature>